<keyword evidence="1" id="KW-0472">Membrane</keyword>
<name>A0A5B7FTR0_PORTR</name>
<dbReference type="AlphaFoldDB" id="A0A5B7FTR0"/>
<keyword evidence="1" id="KW-0812">Transmembrane</keyword>
<accession>A0A5B7FTR0</accession>
<keyword evidence="3" id="KW-1185">Reference proteome</keyword>
<evidence type="ECO:0000313" key="2">
    <source>
        <dbReference type="EMBL" id="MPC47744.1"/>
    </source>
</evidence>
<evidence type="ECO:0000313" key="3">
    <source>
        <dbReference type="Proteomes" id="UP000324222"/>
    </source>
</evidence>
<comment type="caution">
    <text evidence="2">The sequence shown here is derived from an EMBL/GenBank/DDBJ whole genome shotgun (WGS) entry which is preliminary data.</text>
</comment>
<feature type="transmembrane region" description="Helical" evidence="1">
    <location>
        <begin position="37"/>
        <end position="57"/>
    </location>
</feature>
<protein>
    <submittedName>
        <fullName evidence="2">Uncharacterized protein</fullName>
    </submittedName>
</protein>
<dbReference type="EMBL" id="VSRR010007897">
    <property type="protein sequence ID" value="MPC47744.1"/>
    <property type="molecule type" value="Genomic_DNA"/>
</dbReference>
<reference evidence="2 3" key="1">
    <citation type="submission" date="2019-05" db="EMBL/GenBank/DDBJ databases">
        <title>Another draft genome of Portunus trituberculatus and its Hox gene families provides insights of decapod evolution.</title>
        <authorList>
            <person name="Jeong J.-H."/>
            <person name="Song I."/>
            <person name="Kim S."/>
            <person name="Choi T."/>
            <person name="Kim D."/>
            <person name="Ryu S."/>
            <person name="Kim W."/>
        </authorList>
    </citation>
    <scope>NUCLEOTIDE SEQUENCE [LARGE SCALE GENOMIC DNA]</scope>
    <source>
        <tissue evidence="2">Muscle</tissue>
    </source>
</reference>
<sequence length="75" mass="8272">MAHRVSPPVRAVFFILVPDSGYLWETRPADHVTWKSLFLLHSLASVPLSFVALISLLTPHSLHLSPHANTEAGMS</sequence>
<organism evidence="2 3">
    <name type="scientific">Portunus trituberculatus</name>
    <name type="common">Swimming crab</name>
    <name type="synonym">Neptunus trituberculatus</name>
    <dbReference type="NCBI Taxonomy" id="210409"/>
    <lineage>
        <taxon>Eukaryota</taxon>
        <taxon>Metazoa</taxon>
        <taxon>Ecdysozoa</taxon>
        <taxon>Arthropoda</taxon>
        <taxon>Crustacea</taxon>
        <taxon>Multicrustacea</taxon>
        <taxon>Malacostraca</taxon>
        <taxon>Eumalacostraca</taxon>
        <taxon>Eucarida</taxon>
        <taxon>Decapoda</taxon>
        <taxon>Pleocyemata</taxon>
        <taxon>Brachyura</taxon>
        <taxon>Eubrachyura</taxon>
        <taxon>Portunoidea</taxon>
        <taxon>Portunidae</taxon>
        <taxon>Portuninae</taxon>
        <taxon>Portunus</taxon>
    </lineage>
</organism>
<dbReference type="Proteomes" id="UP000324222">
    <property type="component" value="Unassembled WGS sequence"/>
</dbReference>
<gene>
    <name evidence="2" type="ORF">E2C01_041500</name>
</gene>
<keyword evidence="1" id="KW-1133">Transmembrane helix</keyword>
<proteinExistence type="predicted"/>
<evidence type="ECO:0000256" key="1">
    <source>
        <dbReference type="SAM" id="Phobius"/>
    </source>
</evidence>